<organism evidence="1">
    <name type="scientific">marine sediment metagenome</name>
    <dbReference type="NCBI Taxonomy" id="412755"/>
    <lineage>
        <taxon>unclassified sequences</taxon>
        <taxon>metagenomes</taxon>
        <taxon>ecological metagenomes</taxon>
    </lineage>
</organism>
<dbReference type="CDD" id="cd05483">
    <property type="entry name" value="retropepsin_like_bacteria"/>
    <property type="match status" value="1"/>
</dbReference>
<comment type="caution">
    <text evidence="1">The sequence shown here is derived from an EMBL/GenBank/DDBJ whole genome shotgun (WGS) entry which is preliminary data.</text>
</comment>
<gene>
    <name evidence="1" type="ORF">LCGC14_2493260</name>
</gene>
<dbReference type="InterPro" id="IPR021109">
    <property type="entry name" value="Peptidase_aspartic_dom_sf"/>
</dbReference>
<dbReference type="EMBL" id="LAZR01039570">
    <property type="protein sequence ID" value="KKL16669.1"/>
    <property type="molecule type" value="Genomic_DNA"/>
</dbReference>
<sequence length="181" mass="20039">MKRAALLTALVLNTVTLVLLPTIAGCGRLPDFHPELSDLPDEGTTVPMRIAANRPFVEVSLNGKGPYTFLLDTGCSYVFVSQRIADELGLKEWQTHRVRYQTNSGEYKGQTTWARLESLKLGELELKQFDVGVKVADSILVKSRCDGILGIKVLEQWLLTLDFPAKQVTIAQGQLPTPDNQ</sequence>
<dbReference type="Pfam" id="PF13650">
    <property type="entry name" value="Asp_protease_2"/>
    <property type="match status" value="1"/>
</dbReference>
<evidence type="ECO:0008006" key="2">
    <source>
        <dbReference type="Google" id="ProtNLM"/>
    </source>
</evidence>
<proteinExistence type="predicted"/>
<dbReference type="Gene3D" id="2.40.70.10">
    <property type="entry name" value="Acid Proteases"/>
    <property type="match status" value="1"/>
</dbReference>
<dbReference type="SUPFAM" id="SSF50630">
    <property type="entry name" value="Acid proteases"/>
    <property type="match status" value="1"/>
</dbReference>
<dbReference type="InterPro" id="IPR034122">
    <property type="entry name" value="Retropepsin-like_bacterial"/>
</dbReference>
<dbReference type="PROSITE" id="PS51257">
    <property type="entry name" value="PROKAR_LIPOPROTEIN"/>
    <property type="match status" value="1"/>
</dbReference>
<dbReference type="AlphaFoldDB" id="A0A0F9B427"/>
<accession>A0A0F9B427</accession>
<protein>
    <recommendedName>
        <fullName evidence="2">Peptidase A2 domain-containing protein</fullName>
    </recommendedName>
</protein>
<feature type="non-terminal residue" evidence="1">
    <location>
        <position position="181"/>
    </location>
</feature>
<name>A0A0F9B427_9ZZZZ</name>
<reference evidence="1" key="1">
    <citation type="journal article" date="2015" name="Nature">
        <title>Complex archaea that bridge the gap between prokaryotes and eukaryotes.</title>
        <authorList>
            <person name="Spang A."/>
            <person name="Saw J.H."/>
            <person name="Jorgensen S.L."/>
            <person name="Zaremba-Niedzwiedzka K."/>
            <person name="Martijn J."/>
            <person name="Lind A.E."/>
            <person name="van Eijk R."/>
            <person name="Schleper C."/>
            <person name="Guy L."/>
            <person name="Ettema T.J."/>
        </authorList>
    </citation>
    <scope>NUCLEOTIDE SEQUENCE</scope>
</reference>
<evidence type="ECO:0000313" key="1">
    <source>
        <dbReference type="EMBL" id="KKL16669.1"/>
    </source>
</evidence>